<dbReference type="PANTHER" id="PTHR36708">
    <property type="entry name" value="SUCCINATE DEHYDROGENASE SUBUNIT 6, MITOCHONDRIAL"/>
    <property type="match status" value="1"/>
</dbReference>
<keyword evidence="1" id="KW-1133">Transmembrane helix</keyword>
<name>A0A2U1M408_ARTAN</name>
<keyword evidence="1" id="KW-0472">Membrane</keyword>
<dbReference type="Proteomes" id="UP000245207">
    <property type="component" value="Unassembled WGS sequence"/>
</dbReference>
<accession>A0A2U1M408</accession>
<organism evidence="2 3">
    <name type="scientific">Artemisia annua</name>
    <name type="common">Sweet wormwood</name>
    <dbReference type="NCBI Taxonomy" id="35608"/>
    <lineage>
        <taxon>Eukaryota</taxon>
        <taxon>Viridiplantae</taxon>
        <taxon>Streptophyta</taxon>
        <taxon>Embryophyta</taxon>
        <taxon>Tracheophyta</taxon>
        <taxon>Spermatophyta</taxon>
        <taxon>Magnoliopsida</taxon>
        <taxon>eudicotyledons</taxon>
        <taxon>Gunneridae</taxon>
        <taxon>Pentapetalae</taxon>
        <taxon>asterids</taxon>
        <taxon>campanulids</taxon>
        <taxon>Asterales</taxon>
        <taxon>Asteraceae</taxon>
        <taxon>Asteroideae</taxon>
        <taxon>Anthemideae</taxon>
        <taxon>Artemisiinae</taxon>
        <taxon>Artemisia</taxon>
    </lineage>
</organism>
<feature type="transmembrane region" description="Helical" evidence="1">
    <location>
        <begin position="21"/>
        <end position="47"/>
    </location>
</feature>
<dbReference type="GO" id="GO:0045273">
    <property type="term" value="C:respiratory chain complex II (succinate dehydrogenase)"/>
    <property type="evidence" value="ECO:0007669"/>
    <property type="project" value="InterPro"/>
</dbReference>
<keyword evidence="1" id="KW-0812">Transmembrane</keyword>
<dbReference type="AlphaFoldDB" id="A0A2U1M408"/>
<evidence type="ECO:0000256" key="1">
    <source>
        <dbReference type="SAM" id="Phobius"/>
    </source>
</evidence>
<dbReference type="STRING" id="35608.A0A2U1M408"/>
<keyword evidence="3" id="KW-1185">Reference proteome</keyword>
<dbReference type="Gene3D" id="3.30.200.20">
    <property type="entry name" value="Phosphorylase Kinase, domain 1"/>
    <property type="match status" value="1"/>
</dbReference>
<sequence>MVKKYNILKSNRFIPKNLMVQTIWIVLQCVVGVALKLGAGAVFGMSFGQEIANLSLQLYKLDTMAARVNFMEWWQRKSARSSYRAILFFTNLKHVLVSNGLVVDVKRLKRTVCQGGELRFQMEVEMISMAAHPNLLLLQVSCMA</sequence>
<proteinExistence type="predicted"/>
<evidence type="ECO:0000313" key="2">
    <source>
        <dbReference type="EMBL" id="PWA55996.1"/>
    </source>
</evidence>
<dbReference type="PANTHER" id="PTHR36708:SF1">
    <property type="entry name" value="SUCCINATE DEHYDROGENASE SUBUNIT 6, MITOCHONDRIAL"/>
    <property type="match status" value="1"/>
</dbReference>
<dbReference type="InterPro" id="IPR034574">
    <property type="entry name" value="SDH6"/>
</dbReference>
<dbReference type="EMBL" id="PKPP01006600">
    <property type="protein sequence ID" value="PWA55996.1"/>
    <property type="molecule type" value="Genomic_DNA"/>
</dbReference>
<protein>
    <submittedName>
        <fullName evidence="2">Uncharacterized protein</fullName>
    </submittedName>
</protein>
<dbReference type="OrthoDB" id="2012862at2759"/>
<evidence type="ECO:0000313" key="3">
    <source>
        <dbReference type="Proteomes" id="UP000245207"/>
    </source>
</evidence>
<gene>
    <name evidence="2" type="ORF">CTI12_AA423820</name>
</gene>
<reference evidence="2 3" key="1">
    <citation type="journal article" date="2018" name="Mol. Plant">
        <title>The genome of Artemisia annua provides insight into the evolution of Asteraceae family and artemisinin biosynthesis.</title>
        <authorList>
            <person name="Shen Q."/>
            <person name="Zhang L."/>
            <person name="Liao Z."/>
            <person name="Wang S."/>
            <person name="Yan T."/>
            <person name="Shi P."/>
            <person name="Liu M."/>
            <person name="Fu X."/>
            <person name="Pan Q."/>
            <person name="Wang Y."/>
            <person name="Lv Z."/>
            <person name="Lu X."/>
            <person name="Zhang F."/>
            <person name="Jiang W."/>
            <person name="Ma Y."/>
            <person name="Chen M."/>
            <person name="Hao X."/>
            <person name="Li L."/>
            <person name="Tang Y."/>
            <person name="Lv G."/>
            <person name="Zhou Y."/>
            <person name="Sun X."/>
            <person name="Brodelius P.E."/>
            <person name="Rose J.K.C."/>
            <person name="Tang K."/>
        </authorList>
    </citation>
    <scope>NUCLEOTIDE SEQUENCE [LARGE SCALE GENOMIC DNA]</scope>
    <source>
        <strain evidence="3">cv. Huhao1</strain>
        <tissue evidence="2">Leaf</tissue>
    </source>
</reference>
<comment type="caution">
    <text evidence="2">The sequence shown here is derived from an EMBL/GenBank/DDBJ whole genome shotgun (WGS) entry which is preliminary data.</text>
</comment>